<keyword evidence="2" id="KW-1185">Reference proteome</keyword>
<accession>A0ACC2FJD1</accession>
<evidence type="ECO:0000313" key="1">
    <source>
        <dbReference type="EMBL" id="KAJ7991432.1"/>
    </source>
</evidence>
<organism evidence="1 2">
    <name type="scientific">Dallia pectoralis</name>
    <name type="common">Alaska blackfish</name>
    <dbReference type="NCBI Taxonomy" id="75939"/>
    <lineage>
        <taxon>Eukaryota</taxon>
        <taxon>Metazoa</taxon>
        <taxon>Chordata</taxon>
        <taxon>Craniata</taxon>
        <taxon>Vertebrata</taxon>
        <taxon>Euteleostomi</taxon>
        <taxon>Actinopterygii</taxon>
        <taxon>Neopterygii</taxon>
        <taxon>Teleostei</taxon>
        <taxon>Protacanthopterygii</taxon>
        <taxon>Esociformes</taxon>
        <taxon>Umbridae</taxon>
        <taxon>Dallia</taxon>
    </lineage>
</organism>
<gene>
    <name evidence="1" type="ORF">DPEC_G00283790</name>
</gene>
<reference evidence="1" key="1">
    <citation type="submission" date="2021-05" db="EMBL/GenBank/DDBJ databases">
        <authorList>
            <person name="Pan Q."/>
            <person name="Jouanno E."/>
            <person name="Zahm M."/>
            <person name="Klopp C."/>
            <person name="Cabau C."/>
            <person name="Louis A."/>
            <person name="Berthelot C."/>
            <person name="Parey E."/>
            <person name="Roest Crollius H."/>
            <person name="Montfort J."/>
            <person name="Robinson-Rechavi M."/>
            <person name="Bouchez O."/>
            <person name="Lampietro C."/>
            <person name="Lopez Roques C."/>
            <person name="Donnadieu C."/>
            <person name="Postlethwait J."/>
            <person name="Bobe J."/>
            <person name="Dillon D."/>
            <person name="Chandos A."/>
            <person name="von Hippel F."/>
            <person name="Guiguen Y."/>
        </authorList>
    </citation>
    <scope>NUCLEOTIDE SEQUENCE</scope>
    <source>
        <strain evidence="1">YG-Jan2019</strain>
    </source>
</reference>
<evidence type="ECO:0000313" key="2">
    <source>
        <dbReference type="Proteomes" id="UP001157502"/>
    </source>
</evidence>
<comment type="caution">
    <text evidence="1">The sequence shown here is derived from an EMBL/GenBank/DDBJ whole genome shotgun (WGS) entry which is preliminary data.</text>
</comment>
<protein>
    <submittedName>
        <fullName evidence="1">Uncharacterized protein</fullName>
    </submittedName>
</protein>
<dbReference type="EMBL" id="CM055753">
    <property type="protein sequence ID" value="KAJ7991432.1"/>
    <property type="molecule type" value="Genomic_DNA"/>
</dbReference>
<proteinExistence type="predicted"/>
<sequence>MEEDTEGQTEETPPIQQQDQKSRALAGAATYRSIFKNEWTSSWPFITRGSLNTHYWCAVCRIENSCCHQRVADVVRHIKSKGHQEKQRALQSTATISQYAMPVPSVGGMSPQEVKTRRAEVKMTAGLVVHNIPLAFADHLGPLLKECFGDSKTAQEYRCARTKSSCIINEALAPYFTKELVKEMKKAPYTVVTDGSNETGVEKINPLTVWVFMGSKVVHQFLSMCTTSGTRCGTASEIFTIMNSTLEEHGIPWENCIGLTVDDAAVNIRSRNSIASRVLQKHPDSYIHGCPGHVAHNTAKAAGVGFVTVSGFDSEDLVVDIGYWFKGSTHHKGYLTEFCELHEAEYMEVLLQISVRWLSLERCVTRILRLYEPLASYYTSANQARFKRLVQTFTDPMTEVYLLFFQATESSKTGFTYYFFIRKLCSKFMVPAALQGHEEPSEIAFKEKAKHLPGRKLNIGFTTRAKLNSLLNEGDITPQQADSFHEAALCFLTTAVDYALKKLPLEEPLIKHAKFVDVRQRAESDIQDVLYFVERFPHLLPYHGPEEHDLLGEEFLGYQTMPMISLQDEAEMESFWAEMATQKHKVTGGKEFERLAAVAKLVLVLPHANADAERAAPINGVGPPHKPPEGRVQHQINSNSLISEPPTCVAAGAASF</sequence>
<name>A0ACC2FJD1_DALPE</name>
<dbReference type="Proteomes" id="UP001157502">
    <property type="component" value="Chromosome 26"/>
</dbReference>